<dbReference type="AlphaFoldDB" id="A0A1H9RDE6"/>
<feature type="compositionally biased region" description="Acidic residues" evidence="1">
    <location>
        <begin position="118"/>
        <end position="131"/>
    </location>
</feature>
<dbReference type="STRING" id="1186196.SAMN04489841_4355"/>
<evidence type="ECO:0000313" key="2">
    <source>
        <dbReference type="EMBL" id="SER70637.1"/>
    </source>
</evidence>
<gene>
    <name evidence="2" type="ORF">SAMN04489841_4355</name>
</gene>
<protein>
    <submittedName>
        <fullName evidence="2">Uncharacterized protein</fullName>
    </submittedName>
</protein>
<dbReference type="Proteomes" id="UP000199114">
    <property type="component" value="Unassembled WGS sequence"/>
</dbReference>
<accession>A0A1H9RDE6</accession>
<dbReference type="RefSeq" id="WP_090621711.1">
    <property type="nucleotide sequence ID" value="NZ_FOFD01000007.1"/>
</dbReference>
<evidence type="ECO:0000256" key="1">
    <source>
        <dbReference type="SAM" id="MobiDB-lite"/>
    </source>
</evidence>
<dbReference type="Pfam" id="PF19118">
    <property type="entry name" value="DUF5802"/>
    <property type="match status" value="1"/>
</dbReference>
<organism evidence="2 3">
    <name type="scientific">Natrinema salaciae</name>
    <dbReference type="NCBI Taxonomy" id="1186196"/>
    <lineage>
        <taxon>Archaea</taxon>
        <taxon>Methanobacteriati</taxon>
        <taxon>Methanobacteriota</taxon>
        <taxon>Stenosarchaea group</taxon>
        <taxon>Halobacteria</taxon>
        <taxon>Halobacteriales</taxon>
        <taxon>Natrialbaceae</taxon>
        <taxon>Natrinema</taxon>
    </lineage>
</organism>
<keyword evidence="3" id="KW-1185">Reference proteome</keyword>
<evidence type="ECO:0000313" key="3">
    <source>
        <dbReference type="Proteomes" id="UP000199114"/>
    </source>
</evidence>
<dbReference type="InterPro" id="IPR043825">
    <property type="entry name" value="DUF5802"/>
</dbReference>
<name>A0A1H9RDE6_9EURY</name>
<proteinExistence type="predicted"/>
<sequence length="131" mass="14523">MFEVFSRSYYLGRLYVTPVDGDHALMHSEQHEQINEEVYATGDGLERLDTPLVMKLESTHFPVHGSADVPTNTLAIPESMLAGTGVRNPPSLREVFLARRERARQLLSFTGGWRDPDGVDPADDDLPSAGI</sequence>
<dbReference type="EMBL" id="FOFD01000007">
    <property type="protein sequence ID" value="SER70637.1"/>
    <property type="molecule type" value="Genomic_DNA"/>
</dbReference>
<feature type="region of interest" description="Disordered" evidence="1">
    <location>
        <begin position="110"/>
        <end position="131"/>
    </location>
</feature>
<dbReference type="OrthoDB" id="179978at2157"/>
<reference evidence="3" key="1">
    <citation type="submission" date="2016-10" db="EMBL/GenBank/DDBJ databases">
        <authorList>
            <person name="Varghese N."/>
            <person name="Submissions S."/>
        </authorList>
    </citation>
    <scope>NUCLEOTIDE SEQUENCE [LARGE SCALE GENOMIC DNA]</scope>
    <source>
        <strain evidence="3">DSM 25055</strain>
    </source>
</reference>